<dbReference type="Pfam" id="PF21419">
    <property type="entry name" value="RoxA-like_Cyt-c"/>
    <property type="match status" value="1"/>
</dbReference>
<reference evidence="7 8" key="1">
    <citation type="submission" date="2020-04" db="EMBL/GenBank/DDBJ databases">
        <title>Molecular characterization of pseudomonads from Agaricus bisporus reveal novel blotch 2 pathogens in Western Europe.</title>
        <authorList>
            <person name="Taparia T."/>
            <person name="Krijger M."/>
            <person name="Haynes E."/>
            <person name="Elpinstone J.G."/>
            <person name="Noble R."/>
            <person name="Van Der Wolf J."/>
        </authorList>
    </citation>
    <scope>NUCLEOTIDE SEQUENCE [LARGE SCALE GENOMIC DNA]</scope>
    <source>
        <strain evidence="7 8">IPO3737</strain>
    </source>
</reference>
<dbReference type="Proteomes" id="UP000520592">
    <property type="component" value="Unassembled WGS sequence"/>
</dbReference>
<keyword evidence="5" id="KW-0812">Transmembrane</keyword>
<keyword evidence="1 4" id="KW-0349">Heme</keyword>
<evidence type="ECO:0000256" key="1">
    <source>
        <dbReference type="ARBA" id="ARBA00022617"/>
    </source>
</evidence>
<dbReference type="InterPro" id="IPR036909">
    <property type="entry name" value="Cyt_c-like_dom_sf"/>
</dbReference>
<protein>
    <recommendedName>
        <fullName evidence="6">Cytochrome c domain-containing protein</fullName>
    </recommendedName>
</protein>
<dbReference type="InterPro" id="IPR051395">
    <property type="entry name" value="Cytochrome_c_Peroxidase/MauG"/>
</dbReference>
<dbReference type="SUPFAM" id="SSF46626">
    <property type="entry name" value="Cytochrome c"/>
    <property type="match status" value="1"/>
</dbReference>
<keyword evidence="3 4" id="KW-0408">Iron</keyword>
<evidence type="ECO:0000256" key="2">
    <source>
        <dbReference type="ARBA" id="ARBA00022723"/>
    </source>
</evidence>
<feature type="domain" description="Cytochrome c" evidence="6">
    <location>
        <begin position="453"/>
        <end position="623"/>
    </location>
</feature>
<dbReference type="PANTHER" id="PTHR30600">
    <property type="entry name" value="CYTOCHROME C PEROXIDASE-RELATED"/>
    <property type="match status" value="1"/>
</dbReference>
<dbReference type="PANTHER" id="PTHR30600:SF9">
    <property type="entry name" value="BLR7738 PROTEIN"/>
    <property type="match status" value="1"/>
</dbReference>
<dbReference type="GO" id="GO:0020037">
    <property type="term" value="F:heme binding"/>
    <property type="evidence" value="ECO:0007669"/>
    <property type="project" value="InterPro"/>
</dbReference>
<dbReference type="AlphaFoldDB" id="A0A7Y7Y6Q2"/>
<proteinExistence type="predicted"/>
<dbReference type="GO" id="GO:0046872">
    <property type="term" value="F:metal ion binding"/>
    <property type="evidence" value="ECO:0007669"/>
    <property type="project" value="UniProtKB-KW"/>
</dbReference>
<dbReference type="RefSeq" id="WP_177061359.1">
    <property type="nucleotide sequence ID" value="NZ_JACAPS010000037.1"/>
</dbReference>
<evidence type="ECO:0000256" key="4">
    <source>
        <dbReference type="PROSITE-ProRule" id="PRU00433"/>
    </source>
</evidence>
<evidence type="ECO:0000313" key="7">
    <source>
        <dbReference type="EMBL" id="NWC30821.1"/>
    </source>
</evidence>
<evidence type="ECO:0000259" key="6">
    <source>
        <dbReference type="PROSITE" id="PS51007"/>
    </source>
</evidence>
<organism evidence="7 8">
    <name type="scientific">Pseudomonas gingeri</name>
    <dbReference type="NCBI Taxonomy" id="117681"/>
    <lineage>
        <taxon>Bacteria</taxon>
        <taxon>Pseudomonadati</taxon>
        <taxon>Pseudomonadota</taxon>
        <taxon>Gammaproteobacteria</taxon>
        <taxon>Pseudomonadales</taxon>
        <taxon>Pseudomonadaceae</taxon>
        <taxon>Pseudomonas</taxon>
    </lineage>
</organism>
<gene>
    <name evidence="7" type="ORF">HX876_00330</name>
</gene>
<feature type="transmembrane region" description="Helical" evidence="5">
    <location>
        <begin position="76"/>
        <end position="94"/>
    </location>
</feature>
<dbReference type="GO" id="GO:0009055">
    <property type="term" value="F:electron transfer activity"/>
    <property type="evidence" value="ECO:0007669"/>
    <property type="project" value="InterPro"/>
</dbReference>
<evidence type="ECO:0000313" key="8">
    <source>
        <dbReference type="Proteomes" id="UP000520592"/>
    </source>
</evidence>
<keyword evidence="2 4" id="KW-0479">Metal-binding</keyword>
<feature type="transmembrane region" description="Helical" evidence="5">
    <location>
        <begin position="12"/>
        <end position="35"/>
    </location>
</feature>
<keyword evidence="5" id="KW-1133">Transmembrane helix</keyword>
<keyword evidence="5" id="KW-0472">Membrane</keyword>
<name>A0A7Y7Y6Q2_9PSED</name>
<feature type="transmembrane region" description="Helical" evidence="5">
    <location>
        <begin position="157"/>
        <end position="175"/>
    </location>
</feature>
<feature type="transmembrane region" description="Helical" evidence="5">
    <location>
        <begin position="47"/>
        <end position="64"/>
    </location>
</feature>
<dbReference type="Gene3D" id="1.10.760.10">
    <property type="entry name" value="Cytochrome c-like domain"/>
    <property type="match status" value="1"/>
</dbReference>
<dbReference type="InterPro" id="IPR009056">
    <property type="entry name" value="Cyt_c-like_dom"/>
</dbReference>
<sequence length="623" mass="69799">MDNYIRWFQRFIWIGIVMNMVFALPALFAPALLTSVVGLPPVLSDPWLENAGMLLAGISVFYMPSGFNARRFPVHSWLCVLTRLIAVAFWIYLIDTSNQASVFFPMLMGDLSMFLILGILLYLGSPPAERPWALLASGWHSWCHGWAVRWQGHGLRVGLLVTVLVLGFIGYQTWYNMLRVVPEEQFASDEDHFKYAAIGLGIEARIPYYLFAVLPQMCPEKMPKAGGGWDSFGFLYENGRDLPIGMAKRQIGYPTVEPNCALCHTGSYRASAGDVARPIATAPANTLQLQAFQWFAYDCASDPKFTTDAVMTAINGKFQLGFFERLYNRYLIIPMAKTALLKQKQAYAWQKLRPAQGPGRTDTFNPTKMVVFGFPDDSTIGTVDLPQIWNQKPRESLYLHWDGNNNDIHERNYAAAMAVGATPQSVLPASFNRVTNWLLGTKPPAWPFALDQARVAQGKPLWDNNCAGCHEFGKADTGQVTTQIDQLGTDPHRLDSFTVGLVQAFHGFKKPPFDFNAYRKTQSYSNTPTDGVWMRAPYLHNGSVPSLWDLLQAPDKRPVTFSTGSDVYDPVKVGFVTSGAQVQAPSYFKYDTRLEGNHNSGHLYGTELTDAEKWALIEFMKTL</sequence>
<feature type="transmembrane region" description="Helical" evidence="5">
    <location>
        <begin position="100"/>
        <end position="123"/>
    </location>
</feature>
<evidence type="ECO:0000256" key="5">
    <source>
        <dbReference type="SAM" id="Phobius"/>
    </source>
</evidence>
<dbReference type="EMBL" id="JACAQD010000001">
    <property type="protein sequence ID" value="NWC30821.1"/>
    <property type="molecule type" value="Genomic_DNA"/>
</dbReference>
<evidence type="ECO:0000256" key="3">
    <source>
        <dbReference type="ARBA" id="ARBA00023004"/>
    </source>
</evidence>
<comment type="caution">
    <text evidence="7">The sequence shown here is derived from an EMBL/GenBank/DDBJ whole genome shotgun (WGS) entry which is preliminary data.</text>
</comment>
<dbReference type="PROSITE" id="PS51007">
    <property type="entry name" value="CYTC"/>
    <property type="match status" value="1"/>
</dbReference>
<dbReference type="GO" id="GO:0004130">
    <property type="term" value="F:cytochrome-c peroxidase activity"/>
    <property type="evidence" value="ECO:0007669"/>
    <property type="project" value="TreeGrafter"/>
</dbReference>
<accession>A0A7Y7Y6Q2</accession>